<evidence type="ECO:0000313" key="2">
    <source>
        <dbReference type="EMBL" id="KAK0714327.1"/>
    </source>
</evidence>
<keyword evidence="1" id="KW-0812">Transmembrane</keyword>
<sequence length="62" mass="7593">MIKMMTWLFFCVFVMFWIEEKRDSLAWFLLDIAFFLREEFATVLAGIYIYVSWLLMSVVSFF</sequence>
<gene>
    <name evidence="2" type="ORF">B0T21DRAFT_375663</name>
</gene>
<reference evidence="2" key="1">
    <citation type="submission" date="2023-06" db="EMBL/GenBank/DDBJ databases">
        <title>Genome-scale phylogeny and comparative genomics of the fungal order Sordariales.</title>
        <authorList>
            <consortium name="Lawrence Berkeley National Laboratory"/>
            <person name="Hensen N."/>
            <person name="Bonometti L."/>
            <person name="Westerberg I."/>
            <person name="Brannstrom I.O."/>
            <person name="Guillou S."/>
            <person name="Cros-Aarteil S."/>
            <person name="Calhoun S."/>
            <person name="Haridas S."/>
            <person name="Kuo A."/>
            <person name="Mondo S."/>
            <person name="Pangilinan J."/>
            <person name="Riley R."/>
            <person name="Labutti K."/>
            <person name="Andreopoulos B."/>
            <person name="Lipzen A."/>
            <person name="Chen C."/>
            <person name="Yanf M."/>
            <person name="Daum C."/>
            <person name="Ng V."/>
            <person name="Clum A."/>
            <person name="Steindorff A."/>
            <person name="Ohm R."/>
            <person name="Martin F."/>
            <person name="Silar P."/>
            <person name="Natvig D."/>
            <person name="Lalanne C."/>
            <person name="Gautier V."/>
            <person name="Ament-Velasquez S.L."/>
            <person name="Kruys A."/>
            <person name="Hutchinson M.I."/>
            <person name="Powell A.J."/>
            <person name="Barry K."/>
            <person name="Miller A.N."/>
            <person name="Grigoriev I.V."/>
            <person name="Debuchy R."/>
            <person name="Gladieux P."/>
            <person name="Thoren M.H."/>
            <person name="Johannesson H."/>
        </authorList>
    </citation>
    <scope>NUCLEOTIDE SEQUENCE</scope>
    <source>
        <strain evidence="2">CBS 540.89</strain>
    </source>
</reference>
<accession>A0AA40AEB4</accession>
<feature type="transmembrane region" description="Helical" evidence="1">
    <location>
        <begin position="42"/>
        <end position="61"/>
    </location>
</feature>
<dbReference type="EMBL" id="JAUKTV010000015">
    <property type="protein sequence ID" value="KAK0714327.1"/>
    <property type="molecule type" value="Genomic_DNA"/>
</dbReference>
<keyword evidence="3" id="KW-1185">Reference proteome</keyword>
<evidence type="ECO:0000256" key="1">
    <source>
        <dbReference type="SAM" id="Phobius"/>
    </source>
</evidence>
<dbReference type="Proteomes" id="UP001172159">
    <property type="component" value="Unassembled WGS sequence"/>
</dbReference>
<protein>
    <submittedName>
        <fullName evidence="2">Uncharacterized protein</fullName>
    </submittedName>
</protein>
<keyword evidence="1" id="KW-1133">Transmembrane helix</keyword>
<evidence type="ECO:0000313" key="3">
    <source>
        <dbReference type="Proteomes" id="UP001172159"/>
    </source>
</evidence>
<dbReference type="AlphaFoldDB" id="A0AA40AEB4"/>
<comment type="caution">
    <text evidence="2">The sequence shown here is derived from an EMBL/GenBank/DDBJ whole genome shotgun (WGS) entry which is preliminary data.</text>
</comment>
<organism evidence="2 3">
    <name type="scientific">Apiosordaria backusii</name>
    <dbReference type="NCBI Taxonomy" id="314023"/>
    <lineage>
        <taxon>Eukaryota</taxon>
        <taxon>Fungi</taxon>
        <taxon>Dikarya</taxon>
        <taxon>Ascomycota</taxon>
        <taxon>Pezizomycotina</taxon>
        <taxon>Sordariomycetes</taxon>
        <taxon>Sordariomycetidae</taxon>
        <taxon>Sordariales</taxon>
        <taxon>Lasiosphaeriaceae</taxon>
        <taxon>Apiosordaria</taxon>
    </lineage>
</organism>
<proteinExistence type="predicted"/>
<keyword evidence="1" id="KW-0472">Membrane</keyword>
<name>A0AA40AEB4_9PEZI</name>